<dbReference type="AlphaFoldDB" id="A0A0F9Q0U1"/>
<protein>
    <submittedName>
        <fullName evidence="1">Uncharacterized protein</fullName>
    </submittedName>
</protein>
<gene>
    <name evidence="1" type="ORF">LCGC14_0832310</name>
</gene>
<reference evidence="1" key="1">
    <citation type="journal article" date="2015" name="Nature">
        <title>Complex archaea that bridge the gap between prokaryotes and eukaryotes.</title>
        <authorList>
            <person name="Spang A."/>
            <person name="Saw J.H."/>
            <person name="Jorgensen S.L."/>
            <person name="Zaremba-Niedzwiedzka K."/>
            <person name="Martijn J."/>
            <person name="Lind A.E."/>
            <person name="van Eijk R."/>
            <person name="Schleper C."/>
            <person name="Guy L."/>
            <person name="Ettema T.J."/>
        </authorList>
    </citation>
    <scope>NUCLEOTIDE SEQUENCE</scope>
</reference>
<accession>A0A0F9Q0U1</accession>
<dbReference type="EMBL" id="LAZR01002393">
    <property type="protein sequence ID" value="KKN30617.1"/>
    <property type="molecule type" value="Genomic_DNA"/>
</dbReference>
<organism evidence="1">
    <name type="scientific">marine sediment metagenome</name>
    <dbReference type="NCBI Taxonomy" id="412755"/>
    <lineage>
        <taxon>unclassified sequences</taxon>
        <taxon>metagenomes</taxon>
        <taxon>ecological metagenomes</taxon>
    </lineage>
</organism>
<sequence length="317" mass="34970">MRLIPHSSFCGAARLTRACRRAIFLIRILRLKISTAPRTQSRPDTAPQCKFAGIRAAGDCNSPLCLGKRHGEDFFTDRACKRRSSATFLRRGCGIAACLRTPQRLGMDRREGCAALDAGSLLRRTSRSIAGRGTVFAFLALLVFKLFPAMRADSLRSLTFVSVPVTRSAQQLNIVDREQESDILGWPRINTMVSYKTVGVTTSLTGFVNFQTPCEADPTMPVVPGHTSPSWLVTASADAKTSLRAKLPVPIRYLPCTSREGFAADETYLLDCLPLRLGVARPRTEFCCSLGALECRSALFAHRFHDGQRVARFRQKG</sequence>
<name>A0A0F9Q0U1_9ZZZZ</name>
<proteinExistence type="predicted"/>
<comment type="caution">
    <text evidence="1">The sequence shown here is derived from an EMBL/GenBank/DDBJ whole genome shotgun (WGS) entry which is preliminary data.</text>
</comment>
<evidence type="ECO:0000313" key="1">
    <source>
        <dbReference type="EMBL" id="KKN30617.1"/>
    </source>
</evidence>